<reference evidence="7" key="1">
    <citation type="submission" date="2022-10" db="EMBL/GenBank/DDBJ databases">
        <authorList>
            <person name="Chen Y."/>
            <person name="Dougan E. K."/>
            <person name="Chan C."/>
            <person name="Rhodes N."/>
            <person name="Thang M."/>
        </authorList>
    </citation>
    <scope>NUCLEOTIDE SEQUENCE</scope>
</reference>
<feature type="domain" description="Carbohydrate kinase PfkB" evidence="5">
    <location>
        <begin position="1456"/>
        <end position="1511"/>
    </location>
</feature>
<evidence type="ECO:0000313" key="9">
    <source>
        <dbReference type="EMBL" id="CAL4796498.1"/>
    </source>
</evidence>
<dbReference type="InterPro" id="IPR011611">
    <property type="entry name" value="PfkB_dom"/>
</dbReference>
<name>A0A9P1DFC5_9DINO</name>
<sequence>MQPRPSSDPLAKLREFNEHTPTQHVKEVLQPQLKRLVSNPRSITALLKGLSCPDVALKVLDVLQDGAGLAKVNLFHFSALLGVCERRGSWPLAIKILSQMRAARQVADVLCYMPALRACQKTSAWVQALRLFQSMSQSQASPDAICYNAMIGSAKAVGSWPLAVALLAQMCGASIVPSSIIAGTVMSACQDANEWRSVLQLLAQLPHLSLQPDLICFNIAISCESPGAWRISLSCLSEILRRSLEVSQISFNSAITACGKAAQWQAAVELLWQMPSTSLTPDVISYNAAVAACTQHWQMALEIFSQMLPAGGPVGPVGPVGRSVSRERLSQDDDSRPRRPRIFSAFSQASASALVSPDLITYNAVVSACEKGGQWALALSIFNQMELGGSELPNCVTYQGLLSACERESQWEVGLQVLDHMLKQQEMPSAMHVGSAVHALVKEKGEGSGLMLLDAFRSLWKIDGQQPVVPSHPEVLSSRPGIIVACKDSGISTEDFVARLTAQLQVELSIVSRLDYPTSGVLPLAIGEDSPADHWVRAQFAGRLVRKEYLCLCEGPALGEVGTRGNISAPLQSVQIDDDTWQSEVYEEGSSARGISGASMEAMTLYEVVERYSPIDSNSSNSELMYLKVWPKTGRRHQIRVHLASLGRPLLGDLTYGHSEAPVERLFLHCRGVQFLDLQGQQLIVEAPVPWELAQVLERLEKDGAMQFAKNIPKPKLLPPKQVVLGTNRCFGWQVLVTTKTLEDQARQEAVEWEDLRRRERQHLEDVARIAEVKQIFQASMEGAVASSARLGVKPWPPWRHGTRPAPGWQSRPKTRTADDIGRFRRSSDSRHATFSSRRTAGKGAVLAAAVCSVLRRRKGKLPRAQGPPGMGNVKWLEGLREIAEDYDAFIFDLWGVVHNGSVAFPWSKECLVELKKLRKPVLFLSNSSRRCATNQAALERLGVSSDLYLDLITSGEVSWKILAGTCNVMSDVSSIREAKAVLTFGNDSDDAEYMKDLPYRVVDASEADLLLARGCFSLYGREVRSATLKDFDDELQVAAKRGVPMLVANPDVVRPDGNASPMPGRLAQRYRELGGPSAIFVGKPHPEVFQLARERLQEAGVASSARVCMVGDSVWHDVRGARAAGLDVLLLCSGVHSEALGIDQAPAPPRRPAKESLRGFLGALPMEEMPSYMSAALTWGTETQAEVVVCGLACLDIVQELEKFPEADDKVRALQTTWLGGGNAANTASALARLGWSTKLISKVGGDVLGTSILQGLSDEGVLTDLMKSEGQSAFSTVLVDADGTRTCVNSPASEMTGEEMQEVLKTEAGAASTRHVRLIHLDGRHPQAALAFTDAVNSQESPAWISLDAERPREGLEPLLRRCDVLFCSARFPQAWTGKAGLPGALASLLTDTATKASMVVATRGERGSLLLVRKSFVKDPSELGTEELAAVGVPVVCCAGSFEDFYTLACDAWPVPTSFQGTINSTGAGDVFIAGFLDSLLNGKPLAFAMANGAYVATEKLQASGARLGRDFVKDERLAPQQ</sequence>
<evidence type="ECO:0000313" key="10">
    <source>
        <dbReference type="Proteomes" id="UP001152797"/>
    </source>
</evidence>
<keyword evidence="10" id="KW-1185">Reference proteome</keyword>
<dbReference type="PANTHER" id="PTHR42774">
    <property type="entry name" value="PHOSPHOTRANSFERASE SYSTEM TRANSPORT PROTEIN"/>
    <property type="match status" value="1"/>
</dbReference>
<dbReference type="InterPro" id="IPR052562">
    <property type="entry name" value="Ketohexokinase-related"/>
</dbReference>
<dbReference type="NCBIfam" id="TIGR01459">
    <property type="entry name" value="HAD-SF-IIA-hyp4"/>
    <property type="match status" value="1"/>
</dbReference>
<dbReference type="InterPro" id="IPR029056">
    <property type="entry name" value="Ribokinase-like"/>
</dbReference>
<dbReference type="GO" id="GO:0016301">
    <property type="term" value="F:kinase activity"/>
    <property type="evidence" value="ECO:0007669"/>
    <property type="project" value="UniProtKB-KW"/>
</dbReference>
<dbReference type="Pfam" id="PF13812">
    <property type="entry name" value="PPR_3"/>
    <property type="match status" value="1"/>
</dbReference>
<feature type="repeat" description="PPR" evidence="3">
    <location>
        <begin position="247"/>
        <end position="281"/>
    </location>
</feature>
<dbReference type="Pfam" id="PF13344">
    <property type="entry name" value="Hydrolase_6"/>
    <property type="match status" value="1"/>
</dbReference>
<proteinExistence type="predicted"/>
<protein>
    <submittedName>
        <fullName evidence="9">Pentatricopeptide repeat-containing protein At1g09900</fullName>
    </submittedName>
</protein>
<dbReference type="InterPro" id="IPR006145">
    <property type="entry name" value="PsdUridine_synth_RsuA/RluA"/>
</dbReference>
<dbReference type="GO" id="GO:0003723">
    <property type="term" value="F:RNA binding"/>
    <property type="evidence" value="ECO:0007669"/>
    <property type="project" value="InterPro"/>
</dbReference>
<dbReference type="Gene3D" id="3.40.1190.20">
    <property type="match status" value="1"/>
</dbReference>
<dbReference type="PROSITE" id="PS00584">
    <property type="entry name" value="PFKB_KINASES_2"/>
    <property type="match status" value="1"/>
</dbReference>
<dbReference type="InterPro" id="IPR002173">
    <property type="entry name" value="Carboh/pur_kinase_PfkB_CS"/>
</dbReference>
<evidence type="ECO:0000313" key="8">
    <source>
        <dbReference type="EMBL" id="CAL1162561.1"/>
    </source>
</evidence>
<keyword evidence="2" id="KW-0418">Kinase</keyword>
<feature type="domain" description="Pseudouridine synthase RsuA/RluA-like" evidence="6">
    <location>
        <begin position="502"/>
        <end position="645"/>
    </location>
</feature>
<feature type="compositionally biased region" description="Basic and acidic residues" evidence="4">
    <location>
        <begin position="324"/>
        <end position="337"/>
    </location>
</feature>
<feature type="region of interest" description="Disordered" evidence="4">
    <location>
        <begin position="319"/>
        <end position="338"/>
    </location>
</feature>
<dbReference type="PANTHER" id="PTHR42774:SF3">
    <property type="entry name" value="KETOHEXOKINASE"/>
    <property type="match status" value="1"/>
</dbReference>
<dbReference type="NCBIfam" id="TIGR01460">
    <property type="entry name" value="HAD-SF-IIA"/>
    <property type="match status" value="1"/>
</dbReference>
<dbReference type="PROSITE" id="PS00583">
    <property type="entry name" value="PFKB_KINASES_1"/>
    <property type="match status" value="1"/>
</dbReference>
<reference evidence="8" key="2">
    <citation type="submission" date="2024-04" db="EMBL/GenBank/DDBJ databases">
        <authorList>
            <person name="Chen Y."/>
            <person name="Shah S."/>
            <person name="Dougan E. K."/>
            <person name="Thang M."/>
            <person name="Chan C."/>
        </authorList>
    </citation>
    <scope>NUCLEOTIDE SEQUENCE [LARGE SCALE GENOMIC DNA]</scope>
</reference>
<dbReference type="EMBL" id="CAMXCT010004458">
    <property type="protein sequence ID" value="CAI4009186.1"/>
    <property type="molecule type" value="Genomic_DNA"/>
</dbReference>
<dbReference type="GO" id="GO:0001522">
    <property type="term" value="P:pseudouridine synthesis"/>
    <property type="evidence" value="ECO:0007669"/>
    <property type="project" value="InterPro"/>
</dbReference>
<evidence type="ECO:0000313" key="7">
    <source>
        <dbReference type="EMBL" id="CAI4009186.1"/>
    </source>
</evidence>
<dbReference type="SUPFAM" id="SSF55120">
    <property type="entry name" value="Pseudouridine synthase"/>
    <property type="match status" value="1"/>
</dbReference>
<feature type="region of interest" description="Disordered" evidence="4">
    <location>
        <begin position="796"/>
        <end position="817"/>
    </location>
</feature>
<feature type="domain" description="Carbohydrate kinase PfkB" evidence="5">
    <location>
        <begin position="1186"/>
        <end position="1417"/>
    </location>
</feature>
<evidence type="ECO:0000256" key="2">
    <source>
        <dbReference type="ARBA" id="ARBA00022777"/>
    </source>
</evidence>
<dbReference type="InterPro" id="IPR006357">
    <property type="entry name" value="HAD-SF_hydro_IIA"/>
</dbReference>
<dbReference type="EMBL" id="CAMXCT030004458">
    <property type="protein sequence ID" value="CAL4796498.1"/>
    <property type="molecule type" value="Genomic_DNA"/>
</dbReference>
<evidence type="ECO:0000256" key="1">
    <source>
        <dbReference type="ARBA" id="ARBA00022679"/>
    </source>
</evidence>
<dbReference type="InterPro" id="IPR023214">
    <property type="entry name" value="HAD_sf"/>
</dbReference>
<accession>A0A9P1DFC5</accession>
<dbReference type="EMBL" id="CAMXCT020004458">
    <property type="protein sequence ID" value="CAL1162561.1"/>
    <property type="molecule type" value="Genomic_DNA"/>
</dbReference>
<gene>
    <name evidence="7" type="ORF">C1SCF055_LOCUS34559</name>
</gene>
<evidence type="ECO:0000256" key="3">
    <source>
        <dbReference type="PROSITE-ProRule" id="PRU00708"/>
    </source>
</evidence>
<dbReference type="NCBIfam" id="TIGR00756">
    <property type="entry name" value="PPR"/>
    <property type="match status" value="1"/>
</dbReference>
<evidence type="ECO:0000256" key="4">
    <source>
        <dbReference type="SAM" id="MobiDB-lite"/>
    </source>
</evidence>
<dbReference type="SUPFAM" id="SSF53613">
    <property type="entry name" value="Ribokinase-like"/>
    <property type="match status" value="1"/>
</dbReference>
<dbReference type="Gene3D" id="3.30.2350.10">
    <property type="entry name" value="Pseudouridine synthase"/>
    <property type="match status" value="1"/>
</dbReference>
<dbReference type="Pfam" id="PF00294">
    <property type="entry name" value="PfkB"/>
    <property type="match status" value="2"/>
</dbReference>
<dbReference type="PROSITE" id="PS51375">
    <property type="entry name" value="PPR"/>
    <property type="match status" value="3"/>
</dbReference>
<dbReference type="InterPro" id="IPR020103">
    <property type="entry name" value="PsdUridine_synth_cat_dom_sf"/>
</dbReference>
<evidence type="ECO:0000259" key="6">
    <source>
        <dbReference type="Pfam" id="PF00849"/>
    </source>
</evidence>
<dbReference type="Gene3D" id="3.40.50.1000">
    <property type="entry name" value="HAD superfamily/HAD-like"/>
    <property type="match status" value="2"/>
</dbReference>
<feature type="repeat" description="PPR" evidence="3">
    <location>
        <begin position="358"/>
        <end position="392"/>
    </location>
</feature>
<evidence type="ECO:0000259" key="5">
    <source>
        <dbReference type="Pfam" id="PF00294"/>
    </source>
</evidence>
<dbReference type="Pfam" id="PF13041">
    <property type="entry name" value="PPR_2"/>
    <property type="match status" value="1"/>
</dbReference>
<dbReference type="CDD" id="cd02869">
    <property type="entry name" value="PseudoU_synth_RluA_like"/>
    <property type="match status" value="1"/>
</dbReference>
<dbReference type="Gene3D" id="1.25.40.10">
    <property type="entry name" value="Tetratricopeptide repeat domain"/>
    <property type="match status" value="3"/>
</dbReference>
<dbReference type="InterPro" id="IPR002885">
    <property type="entry name" value="PPR_rpt"/>
</dbReference>
<dbReference type="InterPro" id="IPR006356">
    <property type="entry name" value="HAD-SF_hydro_IIA_hyp3"/>
</dbReference>
<dbReference type="GO" id="GO:0009982">
    <property type="term" value="F:pseudouridine synthase activity"/>
    <property type="evidence" value="ECO:0007669"/>
    <property type="project" value="InterPro"/>
</dbReference>
<organism evidence="7">
    <name type="scientific">Cladocopium goreaui</name>
    <dbReference type="NCBI Taxonomy" id="2562237"/>
    <lineage>
        <taxon>Eukaryota</taxon>
        <taxon>Sar</taxon>
        <taxon>Alveolata</taxon>
        <taxon>Dinophyceae</taxon>
        <taxon>Suessiales</taxon>
        <taxon>Symbiodiniaceae</taxon>
        <taxon>Cladocopium</taxon>
    </lineage>
</organism>
<feature type="repeat" description="PPR" evidence="3">
    <location>
        <begin position="394"/>
        <end position="428"/>
    </location>
</feature>
<dbReference type="InterPro" id="IPR036412">
    <property type="entry name" value="HAD-like_sf"/>
</dbReference>
<dbReference type="Pfam" id="PF13242">
    <property type="entry name" value="Hydrolase_like"/>
    <property type="match status" value="1"/>
</dbReference>
<keyword evidence="1" id="KW-0808">Transferase</keyword>
<dbReference type="Proteomes" id="UP001152797">
    <property type="component" value="Unassembled WGS sequence"/>
</dbReference>
<dbReference type="SUPFAM" id="SSF56784">
    <property type="entry name" value="HAD-like"/>
    <property type="match status" value="1"/>
</dbReference>
<dbReference type="InterPro" id="IPR011990">
    <property type="entry name" value="TPR-like_helical_dom_sf"/>
</dbReference>
<comment type="caution">
    <text evidence="7">The sequence shown here is derived from an EMBL/GenBank/DDBJ whole genome shotgun (WGS) entry which is preliminary data.</text>
</comment>
<dbReference type="OrthoDB" id="447878at2759"/>
<dbReference type="Pfam" id="PF00849">
    <property type="entry name" value="PseudoU_synth_2"/>
    <property type="match status" value="1"/>
</dbReference>